<evidence type="ECO:0000313" key="5">
    <source>
        <dbReference type="Proteomes" id="UP000003835"/>
    </source>
</evidence>
<dbReference type="eggNOG" id="COG3108">
    <property type="taxonomic scope" value="Bacteria"/>
</dbReference>
<dbReference type="Gene3D" id="3.30.1380.10">
    <property type="match status" value="1"/>
</dbReference>
<dbReference type="AlphaFoldDB" id="B4VWY4"/>
<evidence type="ECO:0000256" key="2">
    <source>
        <dbReference type="SAM" id="MobiDB-lite"/>
    </source>
</evidence>
<gene>
    <name evidence="4" type="ORF">MC7420_3680</name>
</gene>
<feature type="coiled-coil region" evidence="1">
    <location>
        <begin position="22"/>
        <end position="49"/>
    </location>
</feature>
<protein>
    <submittedName>
        <fullName evidence="4">Peptidase M15 family</fullName>
    </submittedName>
</protein>
<keyword evidence="5" id="KW-1185">Reference proteome</keyword>
<dbReference type="Proteomes" id="UP000003835">
    <property type="component" value="Unassembled WGS sequence"/>
</dbReference>
<name>B4VWY4_9CYAN</name>
<sequence length="397" mass="44944">MDFRLKTLLPDYEKAFLTCNLQKEKESEVQQVVERMKDLRQHYETVEQATGIPWWFAAVIHYSEWNLREPDLFVKKVTEILLAKEFHKARTRTLGAYLWGFDLWNGFRHGVGDQSEWVWGGTTVLKHPSTTIGAAAIVYYLQSQKIIDIPKPGTGIKIKILSDTVFKARPDQSFRLKPEEKITVKGGTRLEIIEDDPSEGGHVKVLLPDGVLLGQNNQSDWYVFKEHIEIQGTEPNNRPSDKAEEPETKIASPNKGRPITVPKLGTVYLGNPILEGGHFSWAEATMNGSRIPVNNEVVEGILRVAHVMEEVREYLGARPITINSWYRDPVTNRKVGGATKSRHLVGDAVDFVVQGISPPQVNQRLESWWGNRGGLASASSFTHIDVRGYRARWSYGF</sequence>
<dbReference type="Pfam" id="PF08291">
    <property type="entry name" value="Peptidase_M15_3"/>
    <property type="match status" value="1"/>
</dbReference>
<evidence type="ECO:0000313" key="4">
    <source>
        <dbReference type="EMBL" id="EDX73506.1"/>
    </source>
</evidence>
<feature type="compositionally biased region" description="Basic and acidic residues" evidence="2">
    <location>
        <begin position="239"/>
        <end position="248"/>
    </location>
</feature>
<reference evidence="4 5" key="1">
    <citation type="submission" date="2008-07" db="EMBL/GenBank/DDBJ databases">
        <authorList>
            <person name="Tandeau de Marsac N."/>
            <person name="Ferriera S."/>
            <person name="Johnson J."/>
            <person name="Kravitz S."/>
            <person name="Beeson K."/>
            <person name="Sutton G."/>
            <person name="Rogers Y.-H."/>
            <person name="Friedman R."/>
            <person name="Frazier M."/>
            <person name="Venter J.C."/>
        </authorList>
    </citation>
    <scope>NUCLEOTIDE SEQUENCE [LARGE SCALE GENOMIC DNA]</scope>
    <source>
        <strain evidence="4 5">PCC 7420</strain>
    </source>
</reference>
<evidence type="ECO:0000259" key="3">
    <source>
        <dbReference type="Pfam" id="PF08291"/>
    </source>
</evidence>
<proteinExistence type="predicted"/>
<feature type="region of interest" description="Disordered" evidence="2">
    <location>
        <begin position="232"/>
        <end position="257"/>
    </location>
</feature>
<dbReference type="InterPro" id="IPR013230">
    <property type="entry name" value="Peptidase_M15A_C"/>
</dbReference>
<keyword evidence="1" id="KW-0175">Coiled coil</keyword>
<dbReference type="OrthoDB" id="524886at2"/>
<dbReference type="STRING" id="118168.MC7420_3680"/>
<dbReference type="SUPFAM" id="SSF55166">
    <property type="entry name" value="Hedgehog/DD-peptidase"/>
    <property type="match status" value="1"/>
</dbReference>
<accession>B4VWY4</accession>
<organism evidence="4 5">
    <name type="scientific">Coleofasciculus chthonoplastes PCC 7420</name>
    <dbReference type="NCBI Taxonomy" id="118168"/>
    <lineage>
        <taxon>Bacteria</taxon>
        <taxon>Bacillati</taxon>
        <taxon>Cyanobacteriota</taxon>
        <taxon>Cyanophyceae</taxon>
        <taxon>Coleofasciculales</taxon>
        <taxon>Coleofasciculaceae</taxon>
        <taxon>Coleofasciculus</taxon>
    </lineage>
</organism>
<evidence type="ECO:0000256" key="1">
    <source>
        <dbReference type="SAM" id="Coils"/>
    </source>
</evidence>
<dbReference type="RefSeq" id="WP_006103210.1">
    <property type="nucleotide sequence ID" value="NZ_DS989857.1"/>
</dbReference>
<dbReference type="EMBL" id="DS989857">
    <property type="protein sequence ID" value="EDX73506.1"/>
    <property type="molecule type" value="Genomic_DNA"/>
</dbReference>
<feature type="domain" description="Peptidase M15A C-terminal" evidence="3">
    <location>
        <begin position="301"/>
        <end position="385"/>
    </location>
</feature>
<dbReference type="InterPro" id="IPR009045">
    <property type="entry name" value="Zn_M74/Hedgehog-like"/>
</dbReference>
<dbReference type="eggNOG" id="COG5526">
    <property type="taxonomic scope" value="Bacteria"/>
</dbReference>
<dbReference type="HOGENOM" id="CLU_693901_0_0_3"/>